<keyword evidence="2" id="KW-0802">TPR repeat</keyword>
<name>A0A8H5B5Y9_9AGAR</name>
<feature type="region of interest" description="Disordered" evidence="3">
    <location>
        <begin position="1"/>
        <end position="34"/>
    </location>
</feature>
<reference evidence="4 5" key="1">
    <citation type="journal article" date="2020" name="ISME J.">
        <title>Uncovering the hidden diversity of litter-decomposition mechanisms in mushroom-forming fungi.</title>
        <authorList>
            <person name="Floudas D."/>
            <person name="Bentzer J."/>
            <person name="Ahren D."/>
            <person name="Johansson T."/>
            <person name="Persson P."/>
            <person name="Tunlid A."/>
        </authorList>
    </citation>
    <scope>NUCLEOTIDE SEQUENCE [LARGE SCALE GENOMIC DNA]</scope>
    <source>
        <strain evidence="4 5">CBS 101986</strain>
    </source>
</reference>
<comment type="caution">
    <text evidence="4">The sequence shown here is derived from an EMBL/GenBank/DDBJ whole genome shotgun (WGS) entry which is preliminary data.</text>
</comment>
<dbReference type="Proteomes" id="UP000567179">
    <property type="component" value="Unassembled WGS sequence"/>
</dbReference>
<dbReference type="InterPro" id="IPR019734">
    <property type="entry name" value="TPR_rpt"/>
</dbReference>
<evidence type="ECO:0008006" key="6">
    <source>
        <dbReference type="Google" id="ProtNLM"/>
    </source>
</evidence>
<dbReference type="PANTHER" id="PTHR22904:SF523">
    <property type="entry name" value="STRESS-INDUCED-PHOSPHOPROTEIN 1"/>
    <property type="match status" value="1"/>
</dbReference>
<protein>
    <recommendedName>
        <fullName evidence="6">Translocation protein sec72</fullName>
    </recommendedName>
</protein>
<evidence type="ECO:0000256" key="1">
    <source>
        <dbReference type="ARBA" id="ARBA00022737"/>
    </source>
</evidence>
<proteinExistence type="predicted"/>
<dbReference type="SUPFAM" id="SSF48452">
    <property type="entry name" value="TPR-like"/>
    <property type="match status" value="1"/>
</dbReference>
<keyword evidence="1" id="KW-0677">Repeat</keyword>
<sequence length="252" mass="27857">MSDHSHTHAPGEVHSHSHGPPQQQQQQQQAMPEPDPALQALIDQDFVPVPLALGQDNIFATCEAHKLEKCDDCNLDFINTNRLARILAANPNLLCPPPSNVISQKLTQIVTQTKDEGNAFFKSGQTAQAIAKYTNAAILAAQRPPWEANQFMREEMSTAISNRSAAYFDIQDFVSALADAETVISIRRNWSKGHFRKAKALLGLGRYREAADAVRLGLSFEPNSNELTAFLTDIERVEKRSLEEKKPIAASS</sequence>
<keyword evidence="5" id="KW-1185">Reference proteome</keyword>
<dbReference type="InterPro" id="IPR011990">
    <property type="entry name" value="TPR-like_helical_dom_sf"/>
</dbReference>
<evidence type="ECO:0000313" key="4">
    <source>
        <dbReference type="EMBL" id="KAF5316342.1"/>
    </source>
</evidence>
<evidence type="ECO:0000256" key="3">
    <source>
        <dbReference type="SAM" id="MobiDB-lite"/>
    </source>
</evidence>
<feature type="compositionally biased region" description="Basic and acidic residues" evidence="3">
    <location>
        <begin position="1"/>
        <end position="15"/>
    </location>
</feature>
<dbReference type="PANTHER" id="PTHR22904">
    <property type="entry name" value="TPR REPEAT CONTAINING PROTEIN"/>
    <property type="match status" value="1"/>
</dbReference>
<evidence type="ECO:0000256" key="2">
    <source>
        <dbReference type="ARBA" id="ARBA00022803"/>
    </source>
</evidence>
<organism evidence="4 5">
    <name type="scientific">Psilocybe cf. subviscida</name>
    <dbReference type="NCBI Taxonomy" id="2480587"/>
    <lineage>
        <taxon>Eukaryota</taxon>
        <taxon>Fungi</taxon>
        <taxon>Dikarya</taxon>
        <taxon>Basidiomycota</taxon>
        <taxon>Agaricomycotina</taxon>
        <taxon>Agaricomycetes</taxon>
        <taxon>Agaricomycetidae</taxon>
        <taxon>Agaricales</taxon>
        <taxon>Agaricineae</taxon>
        <taxon>Strophariaceae</taxon>
        <taxon>Psilocybe</taxon>
    </lineage>
</organism>
<evidence type="ECO:0000313" key="5">
    <source>
        <dbReference type="Proteomes" id="UP000567179"/>
    </source>
</evidence>
<dbReference type="SMART" id="SM00028">
    <property type="entry name" value="TPR"/>
    <property type="match status" value="3"/>
</dbReference>
<dbReference type="OrthoDB" id="433738at2759"/>
<accession>A0A8H5B5Y9</accession>
<dbReference type="GO" id="GO:0051879">
    <property type="term" value="F:Hsp90 protein binding"/>
    <property type="evidence" value="ECO:0007669"/>
    <property type="project" value="TreeGrafter"/>
</dbReference>
<gene>
    <name evidence="4" type="ORF">D9619_006546</name>
</gene>
<dbReference type="EMBL" id="JAACJJ010000042">
    <property type="protein sequence ID" value="KAF5316342.1"/>
    <property type="molecule type" value="Genomic_DNA"/>
</dbReference>
<dbReference type="AlphaFoldDB" id="A0A8H5B5Y9"/>
<dbReference type="Gene3D" id="1.25.40.10">
    <property type="entry name" value="Tetratricopeptide repeat domain"/>
    <property type="match status" value="1"/>
</dbReference>